<feature type="non-terminal residue" evidence="2">
    <location>
        <position position="1"/>
    </location>
</feature>
<feature type="region of interest" description="Disordered" evidence="1">
    <location>
        <begin position="1"/>
        <end position="31"/>
    </location>
</feature>
<reference evidence="3" key="1">
    <citation type="journal article" date="2017" name="Front. Plant Sci.">
        <title>Climate Clever Clovers: New Paradigm to Reduce the Environmental Footprint of Ruminants by Breeding Low Methanogenic Forages Utilizing Haplotype Variation.</title>
        <authorList>
            <person name="Kaur P."/>
            <person name="Appels R."/>
            <person name="Bayer P.E."/>
            <person name="Keeble-Gagnere G."/>
            <person name="Wang J."/>
            <person name="Hirakawa H."/>
            <person name="Shirasawa K."/>
            <person name="Vercoe P."/>
            <person name="Stefanova K."/>
            <person name="Durmic Z."/>
            <person name="Nichols P."/>
            <person name="Revell C."/>
            <person name="Isobe S.N."/>
            <person name="Edwards D."/>
            <person name="Erskine W."/>
        </authorList>
    </citation>
    <scope>NUCLEOTIDE SEQUENCE [LARGE SCALE GENOMIC DNA]</scope>
    <source>
        <strain evidence="3">cv. Daliak</strain>
    </source>
</reference>
<name>A0A1B5Z888_TRISU</name>
<dbReference type="EMBL" id="BCLP01044307">
    <property type="protein sequence ID" value="GAU10328.1"/>
    <property type="molecule type" value="Genomic_DNA"/>
</dbReference>
<dbReference type="AlphaFoldDB" id="A0A1B5Z888"/>
<proteinExistence type="predicted"/>
<feature type="compositionally biased region" description="Polar residues" evidence="1">
    <location>
        <begin position="20"/>
        <end position="31"/>
    </location>
</feature>
<feature type="compositionally biased region" description="Polar residues" evidence="1">
    <location>
        <begin position="145"/>
        <end position="156"/>
    </location>
</feature>
<protein>
    <submittedName>
        <fullName evidence="2">Uncharacterized protein</fullName>
    </submittedName>
</protein>
<gene>
    <name evidence="2" type="ORF">TSUD_420450</name>
</gene>
<accession>A0A1B5Z888</accession>
<evidence type="ECO:0000313" key="3">
    <source>
        <dbReference type="Proteomes" id="UP000242715"/>
    </source>
</evidence>
<organism evidence="2 3">
    <name type="scientific">Trifolium subterraneum</name>
    <name type="common">Subterranean clover</name>
    <dbReference type="NCBI Taxonomy" id="3900"/>
    <lineage>
        <taxon>Eukaryota</taxon>
        <taxon>Viridiplantae</taxon>
        <taxon>Streptophyta</taxon>
        <taxon>Embryophyta</taxon>
        <taxon>Tracheophyta</taxon>
        <taxon>Spermatophyta</taxon>
        <taxon>Magnoliopsida</taxon>
        <taxon>eudicotyledons</taxon>
        <taxon>Gunneridae</taxon>
        <taxon>Pentapetalae</taxon>
        <taxon>rosids</taxon>
        <taxon>fabids</taxon>
        <taxon>Fabales</taxon>
        <taxon>Fabaceae</taxon>
        <taxon>Papilionoideae</taxon>
        <taxon>50 kb inversion clade</taxon>
        <taxon>NPAAA clade</taxon>
        <taxon>Hologalegina</taxon>
        <taxon>IRL clade</taxon>
        <taxon>Trifolieae</taxon>
        <taxon>Trifolium</taxon>
    </lineage>
</organism>
<feature type="compositionally biased region" description="Polar residues" evidence="1">
    <location>
        <begin position="182"/>
        <end position="193"/>
    </location>
</feature>
<comment type="caution">
    <text evidence="2">The sequence shown here is derived from an EMBL/GenBank/DDBJ whole genome shotgun (WGS) entry which is preliminary data.</text>
</comment>
<evidence type="ECO:0000313" key="2">
    <source>
        <dbReference type="EMBL" id="GAU10328.1"/>
    </source>
</evidence>
<evidence type="ECO:0000256" key="1">
    <source>
        <dbReference type="SAM" id="MobiDB-lite"/>
    </source>
</evidence>
<dbReference type="Proteomes" id="UP000242715">
    <property type="component" value="Unassembled WGS sequence"/>
</dbReference>
<feature type="compositionally biased region" description="Polar residues" evidence="1">
    <location>
        <begin position="119"/>
        <end position="131"/>
    </location>
</feature>
<feature type="region of interest" description="Disordered" evidence="1">
    <location>
        <begin position="119"/>
        <end position="202"/>
    </location>
</feature>
<feature type="compositionally biased region" description="Polar residues" evidence="1">
    <location>
        <begin position="1"/>
        <end position="13"/>
    </location>
</feature>
<sequence>HVSENASPEQATKPNEECITDTSNHPAIASSSRLDTKNYEALLSELASKMVKISSTLYEVKQTKRIELYEENMLTMNSVIDNTIDRVKDNVTRTDELHGICKVILNKLDNMDGFLQQQTLNGRGSLSPHTMSTPSSSRKSRLSPNNMSPLSQNEDISNIVFIPSSDEEDIQKSRKRGKKVNVKTSGGSKTGNTNKKHTSKLPSTICREVHEGSSSMVMASQDVEGMVGRMLSFRPSPKIGGLKIPKVEPSSKFIHKSFLKNKSESLQLFKPTGHTLSKVN</sequence>
<keyword evidence="3" id="KW-1185">Reference proteome</keyword>